<name>T0PQG9_SAPDV</name>
<gene>
    <name evidence="1" type="ORF">SDRG_14498</name>
</gene>
<organism evidence="1 2">
    <name type="scientific">Saprolegnia diclina (strain VS20)</name>
    <dbReference type="NCBI Taxonomy" id="1156394"/>
    <lineage>
        <taxon>Eukaryota</taxon>
        <taxon>Sar</taxon>
        <taxon>Stramenopiles</taxon>
        <taxon>Oomycota</taxon>
        <taxon>Saprolegniomycetes</taxon>
        <taxon>Saprolegniales</taxon>
        <taxon>Saprolegniaceae</taxon>
        <taxon>Saprolegnia</taxon>
    </lineage>
</organism>
<dbReference type="GeneID" id="19955225"/>
<evidence type="ECO:0000313" key="1">
    <source>
        <dbReference type="EMBL" id="EQC27749.1"/>
    </source>
</evidence>
<dbReference type="Proteomes" id="UP000030762">
    <property type="component" value="Unassembled WGS sequence"/>
</dbReference>
<dbReference type="InterPro" id="IPR032675">
    <property type="entry name" value="LRR_dom_sf"/>
</dbReference>
<dbReference type="InParanoid" id="T0PQG9"/>
<dbReference type="SUPFAM" id="SSF52047">
    <property type="entry name" value="RNI-like"/>
    <property type="match status" value="1"/>
</dbReference>
<dbReference type="OrthoDB" id="10383265at2759"/>
<reference evidence="1 2" key="1">
    <citation type="submission" date="2012-04" db="EMBL/GenBank/DDBJ databases">
        <title>The Genome Sequence of Saprolegnia declina VS20.</title>
        <authorList>
            <consortium name="The Broad Institute Genome Sequencing Platform"/>
            <person name="Russ C."/>
            <person name="Nusbaum C."/>
            <person name="Tyler B."/>
            <person name="van West P."/>
            <person name="Dieguez-Uribeondo J."/>
            <person name="de Bruijn I."/>
            <person name="Tripathy S."/>
            <person name="Jiang R."/>
            <person name="Young S.K."/>
            <person name="Zeng Q."/>
            <person name="Gargeya S."/>
            <person name="Fitzgerald M."/>
            <person name="Haas B."/>
            <person name="Abouelleil A."/>
            <person name="Alvarado L."/>
            <person name="Arachchi H.M."/>
            <person name="Berlin A."/>
            <person name="Chapman S.B."/>
            <person name="Goldberg J."/>
            <person name="Griggs A."/>
            <person name="Gujja S."/>
            <person name="Hansen M."/>
            <person name="Howarth C."/>
            <person name="Imamovic A."/>
            <person name="Larimer J."/>
            <person name="McCowen C."/>
            <person name="Montmayeur A."/>
            <person name="Murphy C."/>
            <person name="Neiman D."/>
            <person name="Pearson M."/>
            <person name="Priest M."/>
            <person name="Roberts A."/>
            <person name="Saif S."/>
            <person name="Shea T."/>
            <person name="Sisk P."/>
            <person name="Sykes S."/>
            <person name="Wortman J."/>
            <person name="Nusbaum C."/>
            <person name="Birren B."/>
        </authorList>
    </citation>
    <scope>NUCLEOTIDE SEQUENCE [LARGE SCALE GENOMIC DNA]</scope>
    <source>
        <strain evidence="1 2">VS20</strain>
    </source>
</reference>
<protein>
    <submittedName>
        <fullName evidence="1">Uncharacterized protein</fullName>
    </submittedName>
</protein>
<dbReference type="RefSeq" id="XP_008618854.1">
    <property type="nucleotide sequence ID" value="XM_008620632.1"/>
</dbReference>
<dbReference type="EMBL" id="JH767203">
    <property type="protein sequence ID" value="EQC27749.1"/>
    <property type="molecule type" value="Genomic_DNA"/>
</dbReference>
<evidence type="ECO:0000313" key="2">
    <source>
        <dbReference type="Proteomes" id="UP000030762"/>
    </source>
</evidence>
<keyword evidence="2" id="KW-1185">Reference proteome</keyword>
<dbReference type="VEuPathDB" id="FungiDB:SDRG_14498"/>
<accession>T0PQG9</accession>
<proteinExistence type="predicted"/>
<dbReference type="AlphaFoldDB" id="T0PQG9"/>
<sequence>MANVASIAHAVLAPEITEMIALLLPGPDALVTFMGALPAWAKTPALAALSRLFSIPTLASVAWPSITVRRPHLSSATSHDLAAVIPLRPRIHVAYAISARDDFAVVAGAASCISSLRFDIQDALDQATWTFFRSTVASCTRLESLDYTDRTGGDNALGGVFMDLPRLTSLSLGSRMDGSEVHLTTGFCERFAIWLQTMPVVTLKFGHVALDVEPTSALCGALCDAIASNDTLTSLALNNVNVFEGAFLHGRALPTNLTSLEWDKDDVHDDNGTDEGLANFVTALIEGPHLRHLGCKRFEELWEHDEVVEKLRHLTSLEVQAVDLEVLELLTHLPDVEELNVKGSILEYEVVHELVSVLCSCQNLRALTMKHNNLGPTDLELVLQHVPQMPRLQHLDVSEHQLTMDDILGMLAALNTAAMRLQTIRLHGFWGPLEIEAFANAVAHLPQRHVALVPRLPDPWSAEIQAFCTRSIHEYNLAPQAGSTQCIVYF</sequence>
<dbReference type="Gene3D" id="3.80.10.10">
    <property type="entry name" value="Ribonuclease Inhibitor"/>
    <property type="match status" value="2"/>
</dbReference>